<dbReference type="Gene3D" id="1.20.58.570">
    <property type="match status" value="1"/>
</dbReference>
<evidence type="ECO:0000256" key="6">
    <source>
        <dbReference type="ARBA" id="ARBA00023203"/>
    </source>
</evidence>
<dbReference type="InterPro" id="IPR001698">
    <property type="entry name" value="CAPZB"/>
</dbReference>
<dbReference type="GO" id="GO:0005737">
    <property type="term" value="C:cytoplasm"/>
    <property type="evidence" value="ECO:0007669"/>
    <property type="project" value="InterPro"/>
</dbReference>
<dbReference type="PANTHER" id="PTHR10619">
    <property type="entry name" value="F-ACTIN-CAPPING PROTEIN SUBUNIT BETA"/>
    <property type="match status" value="1"/>
</dbReference>
<accession>A0A0F7SIY7</accession>
<dbReference type="PROSITE" id="PS00231">
    <property type="entry name" value="F_ACTIN_CAPPING_BETA"/>
    <property type="match status" value="1"/>
</dbReference>
<dbReference type="GO" id="GO:0000902">
    <property type="term" value="P:cell morphogenesis"/>
    <property type="evidence" value="ECO:0007669"/>
    <property type="project" value="TreeGrafter"/>
</dbReference>
<evidence type="ECO:0000256" key="8">
    <source>
        <dbReference type="RuleBase" id="RU365078"/>
    </source>
</evidence>
<dbReference type="FunFam" id="1.20.58.570:FF:000001">
    <property type="entry name" value="F-actin-capping protein subunit beta"/>
    <property type="match status" value="1"/>
</dbReference>
<dbReference type="Gene3D" id="3.90.1150.210">
    <property type="entry name" value="F-actin capping protein, beta subunit"/>
    <property type="match status" value="1"/>
</dbReference>
<dbReference type="PANTHER" id="PTHR10619:SF0">
    <property type="entry name" value="F-ACTIN-CAPPING PROTEIN SUBUNIT BETA ISOFORMS 1 AND 2"/>
    <property type="match status" value="1"/>
</dbReference>
<dbReference type="InterPro" id="IPR037282">
    <property type="entry name" value="CapZ_alpha/beta"/>
</dbReference>
<evidence type="ECO:0000256" key="5">
    <source>
        <dbReference type="ARBA" id="ARBA00022490"/>
    </source>
</evidence>
<dbReference type="AlphaFoldDB" id="A0A0F7SIY7"/>
<dbReference type="Pfam" id="PF01115">
    <property type="entry name" value="F_actin_cap_B"/>
    <property type="match status" value="1"/>
</dbReference>
<evidence type="ECO:0000256" key="7">
    <source>
        <dbReference type="ARBA" id="ARBA00023212"/>
    </source>
</evidence>
<evidence type="ECO:0000313" key="9">
    <source>
        <dbReference type="EMBL" id="CDZ98355.1"/>
    </source>
</evidence>
<dbReference type="EMBL" id="LN483345">
    <property type="protein sequence ID" value="CDZ98355.1"/>
    <property type="molecule type" value="Genomic_DNA"/>
</dbReference>
<name>A0A0F7SIY7_PHARH</name>
<sequence length="275" mass="30900">MAAVDLLDPMMDLTRRLPPSKIESTLDVLCALAPEYADDLLGSVDQPLKILRDETQGRDFLACDYNRDGESFRSPWSNEYQPPIEDPQKPAESLRLLEVSMNEAFDTYREMYFEGGVSSVFLWNVDEDKDKFAGVVLLKKVLPSSPTTPSGSWDSIHVFEAHERGRTVSYKLTSTVMLELVAGTEVDPKGGSVELAGSLTRQTEQDNCPLSSPTSHIPNVGRMIEDMEIKLRNLLGEVYFGKTKDVVNDVRSFAGLEMKRNEDALRRELMASMRR</sequence>
<comment type="function">
    <text evidence="8">F-actin-capping proteins bind in a Ca(2+)-independent manner to the fast growing ends of actin filaments (barbed end) thereby blocking the exchange of subunits at these ends. Unlike other capping proteins (such as gelsolin and severin), these proteins do not sever actin filaments.</text>
</comment>
<dbReference type="GO" id="GO:0051016">
    <property type="term" value="P:barbed-end actin filament capping"/>
    <property type="evidence" value="ECO:0007669"/>
    <property type="project" value="UniProtKB-UniRule"/>
</dbReference>
<dbReference type="GO" id="GO:0008290">
    <property type="term" value="C:F-actin capping protein complex"/>
    <property type="evidence" value="ECO:0007669"/>
    <property type="project" value="UniProtKB-UniRule"/>
</dbReference>
<dbReference type="GO" id="GO:0030036">
    <property type="term" value="P:actin cytoskeleton organization"/>
    <property type="evidence" value="ECO:0007669"/>
    <property type="project" value="InterPro"/>
</dbReference>
<proteinExistence type="inferred from homology"/>
<keyword evidence="4 8" id="KW-0117">Actin capping</keyword>
<evidence type="ECO:0000256" key="4">
    <source>
        <dbReference type="ARBA" id="ARBA00022467"/>
    </source>
</evidence>
<reference evidence="9" key="1">
    <citation type="submission" date="2014-08" db="EMBL/GenBank/DDBJ databases">
        <authorList>
            <person name="Sharma Rahul"/>
            <person name="Thines Marco"/>
        </authorList>
    </citation>
    <scope>NUCLEOTIDE SEQUENCE</scope>
</reference>
<dbReference type="SUPFAM" id="SSF90096">
    <property type="entry name" value="Subunits of heterodimeric actin filament capping protein Capz"/>
    <property type="match status" value="1"/>
</dbReference>
<keyword evidence="5 8" id="KW-0963">Cytoplasm</keyword>
<dbReference type="InterPro" id="IPR043175">
    <property type="entry name" value="CAPZB_N"/>
</dbReference>
<protein>
    <recommendedName>
        <fullName evidence="3 8">F-actin-capping protein subunit beta</fullName>
    </recommendedName>
</protein>
<comment type="subcellular location">
    <subcellularLocation>
        <location evidence="1 8">Cytoplasm</location>
        <location evidence="1 8">Cytoskeleton</location>
    </subcellularLocation>
</comment>
<dbReference type="InterPro" id="IPR042276">
    <property type="entry name" value="CapZ_alpha/beta_2"/>
</dbReference>
<dbReference type="PRINTS" id="PR00192">
    <property type="entry name" value="FACTINCAPB"/>
</dbReference>
<evidence type="ECO:0000256" key="2">
    <source>
        <dbReference type="ARBA" id="ARBA00006039"/>
    </source>
</evidence>
<keyword evidence="6 8" id="KW-0009">Actin-binding</keyword>
<comment type="subunit">
    <text evidence="8">Heterodimer of an alpha and a beta subunit.</text>
</comment>
<dbReference type="GO" id="GO:0051015">
    <property type="term" value="F:actin filament binding"/>
    <property type="evidence" value="ECO:0007669"/>
    <property type="project" value="TreeGrafter"/>
</dbReference>
<evidence type="ECO:0000256" key="3">
    <source>
        <dbReference type="ARBA" id="ARBA00021859"/>
    </source>
</evidence>
<evidence type="ECO:0000256" key="1">
    <source>
        <dbReference type="ARBA" id="ARBA00004245"/>
    </source>
</evidence>
<organism evidence="9">
    <name type="scientific">Phaffia rhodozyma</name>
    <name type="common">Yeast</name>
    <name type="synonym">Xanthophyllomyces dendrorhous</name>
    <dbReference type="NCBI Taxonomy" id="264483"/>
    <lineage>
        <taxon>Eukaryota</taxon>
        <taxon>Fungi</taxon>
        <taxon>Dikarya</taxon>
        <taxon>Basidiomycota</taxon>
        <taxon>Agaricomycotina</taxon>
        <taxon>Tremellomycetes</taxon>
        <taxon>Cystofilobasidiales</taxon>
        <taxon>Mrakiaceae</taxon>
        <taxon>Phaffia</taxon>
    </lineage>
</organism>
<dbReference type="InterPro" id="IPR019771">
    <property type="entry name" value="F-actin_capping_bsu_CS"/>
</dbReference>
<keyword evidence="7 8" id="KW-0206">Cytoskeleton</keyword>
<comment type="similarity">
    <text evidence="2 8">Belongs to the F-actin-capping protein beta subunit family.</text>
</comment>